<comment type="similarity">
    <text evidence="5">Belongs to the SAT4 family.</text>
</comment>
<dbReference type="InterPro" id="IPR049326">
    <property type="entry name" value="Rhodopsin_dom_fungi"/>
</dbReference>
<keyword evidence="10" id="KW-1185">Reference proteome</keyword>
<dbReference type="OrthoDB" id="5273647at2759"/>
<comment type="subcellular location">
    <subcellularLocation>
        <location evidence="1">Membrane</location>
        <topology evidence="1">Multi-pass membrane protein</topology>
    </subcellularLocation>
</comment>
<organism evidence="9 10">
    <name type="scientific">Cytospora mali</name>
    <name type="common">Apple Valsa canker fungus</name>
    <name type="synonym">Valsa mali</name>
    <dbReference type="NCBI Taxonomy" id="578113"/>
    <lineage>
        <taxon>Eukaryota</taxon>
        <taxon>Fungi</taxon>
        <taxon>Dikarya</taxon>
        <taxon>Ascomycota</taxon>
        <taxon>Pezizomycotina</taxon>
        <taxon>Sordariomycetes</taxon>
        <taxon>Sordariomycetidae</taxon>
        <taxon>Diaporthales</taxon>
        <taxon>Cytosporaceae</taxon>
        <taxon>Cytospora</taxon>
    </lineage>
</organism>
<evidence type="ECO:0000256" key="6">
    <source>
        <dbReference type="SAM" id="MobiDB-lite"/>
    </source>
</evidence>
<name>A0A194W7P4_CYTMA</name>
<dbReference type="AlphaFoldDB" id="A0A194W7P4"/>
<protein>
    <recommendedName>
        <fullName evidence="8">Rhodopsin domain-containing protein</fullName>
    </recommendedName>
</protein>
<feature type="region of interest" description="Disordered" evidence="6">
    <location>
        <begin position="203"/>
        <end position="229"/>
    </location>
</feature>
<feature type="compositionally biased region" description="Low complexity" evidence="6">
    <location>
        <begin position="148"/>
        <end position="162"/>
    </location>
</feature>
<feature type="compositionally biased region" description="Polar residues" evidence="6">
    <location>
        <begin position="131"/>
        <end position="141"/>
    </location>
</feature>
<evidence type="ECO:0000256" key="5">
    <source>
        <dbReference type="ARBA" id="ARBA00038359"/>
    </source>
</evidence>
<reference evidence="9" key="1">
    <citation type="submission" date="2014-12" db="EMBL/GenBank/DDBJ databases">
        <title>Genome Sequence of Valsa Canker Pathogens Uncovers a Specific Adaption of Colonization on Woody Bark.</title>
        <authorList>
            <person name="Yin Z."/>
            <person name="Liu H."/>
            <person name="Gao X."/>
            <person name="Li Z."/>
            <person name="Song N."/>
            <person name="Ke X."/>
            <person name="Dai Q."/>
            <person name="Wu Y."/>
            <person name="Sun Y."/>
            <person name="Xu J.-R."/>
            <person name="Kang Z.K."/>
            <person name="Wang L."/>
            <person name="Huang L."/>
        </authorList>
    </citation>
    <scope>NUCLEOTIDE SEQUENCE [LARGE SCALE GENOMIC DNA]</scope>
    <source>
        <strain evidence="9">03-8</strain>
    </source>
</reference>
<feature type="compositionally biased region" description="Basic and acidic residues" evidence="6">
    <location>
        <begin position="216"/>
        <end position="229"/>
    </location>
</feature>
<dbReference type="Pfam" id="PF20684">
    <property type="entry name" value="Fung_rhodopsin"/>
    <property type="match status" value="1"/>
</dbReference>
<dbReference type="InterPro" id="IPR052337">
    <property type="entry name" value="SAT4-like"/>
</dbReference>
<dbReference type="PANTHER" id="PTHR33048:SF146">
    <property type="entry name" value="INTEGRAL MEMBRANE PROTEIN"/>
    <property type="match status" value="1"/>
</dbReference>
<feature type="transmembrane region" description="Helical" evidence="7">
    <location>
        <begin position="17"/>
        <end position="39"/>
    </location>
</feature>
<evidence type="ECO:0000313" key="9">
    <source>
        <dbReference type="EMBL" id="KUI72105.1"/>
    </source>
</evidence>
<evidence type="ECO:0000256" key="1">
    <source>
        <dbReference type="ARBA" id="ARBA00004141"/>
    </source>
</evidence>
<keyword evidence="2 7" id="KW-0812">Transmembrane</keyword>
<gene>
    <name evidence="9" type="ORF">VM1G_07543</name>
</gene>
<feature type="transmembrane region" description="Helical" evidence="7">
    <location>
        <begin position="59"/>
        <end position="82"/>
    </location>
</feature>
<keyword evidence="4 7" id="KW-0472">Membrane</keyword>
<sequence>MPIPVVLGLNMNRRKKAALAAIFAVGLFVITTSFVRWVALLTTKSDITSNQVEAGVWTYLEMSIGITCGNLPLLLPLVRSWFSTGDTSRGYRGGASDNLPSGGYVHHAATQRSSARKPSPYGGFLALDDSPSGSQVELQNRNNREKNLGLSVSGDSVGDSSNGLGPEVVGEDITLAEQGRPDWGIVVQTSVDVRYDNGEWGRAPDGQRNVIVGGDRSGHRASLDGDHPS</sequence>
<evidence type="ECO:0000256" key="3">
    <source>
        <dbReference type="ARBA" id="ARBA00022989"/>
    </source>
</evidence>
<proteinExistence type="inferred from homology"/>
<evidence type="ECO:0000256" key="7">
    <source>
        <dbReference type="SAM" id="Phobius"/>
    </source>
</evidence>
<evidence type="ECO:0000313" key="10">
    <source>
        <dbReference type="Proteomes" id="UP000078559"/>
    </source>
</evidence>
<dbReference type="EMBL" id="CM003105">
    <property type="protein sequence ID" value="KUI72105.1"/>
    <property type="molecule type" value="Genomic_DNA"/>
</dbReference>
<dbReference type="Proteomes" id="UP000078559">
    <property type="component" value="Chromosome 8"/>
</dbReference>
<dbReference type="GO" id="GO:0016020">
    <property type="term" value="C:membrane"/>
    <property type="evidence" value="ECO:0007669"/>
    <property type="project" value="UniProtKB-SubCell"/>
</dbReference>
<evidence type="ECO:0000256" key="4">
    <source>
        <dbReference type="ARBA" id="ARBA00023136"/>
    </source>
</evidence>
<feature type="domain" description="Rhodopsin" evidence="8">
    <location>
        <begin position="1"/>
        <end position="79"/>
    </location>
</feature>
<evidence type="ECO:0000259" key="8">
    <source>
        <dbReference type="Pfam" id="PF20684"/>
    </source>
</evidence>
<keyword evidence="3 7" id="KW-1133">Transmembrane helix</keyword>
<dbReference type="PANTHER" id="PTHR33048">
    <property type="entry name" value="PTH11-LIKE INTEGRAL MEMBRANE PROTEIN (AFU_ORTHOLOGUE AFUA_5G11245)"/>
    <property type="match status" value="1"/>
</dbReference>
<feature type="region of interest" description="Disordered" evidence="6">
    <location>
        <begin position="102"/>
        <end position="162"/>
    </location>
</feature>
<evidence type="ECO:0000256" key="2">
    <source>
        <dbReference type="ARBA" id="ARBA00022692"/>
    </source>
</evidence>
<accession>A0A194W7P4</accession>